<dbReference type="STRING" id="29730.A0A0D2NYM7"/>
<evidence type="ECO:0000256" key="4">
    <source>
        <dbReference type="ARBA" id="ARBA00023034"/>
    </source>
</evidence>
<name>A0A0D2NYM7_GOSRA</name>
<keyword evidence="4" id="KW-0333">Golgi apparatus</keyword>
<protein>
    <submittedName>
        <fullName evidence="8">Uncharacterized protein</fullName>
    </submittedName>
</protein>
<sequence>MEAHFRRGQKKSPEEANQMLQMQAWQKEVKHARQGQRDAESKLSSLEAEVQKMRVEMAAMKRDAEHYSRQSHYLTPKPIFYGFFKEEKC</sequence>
<feature type="region of interest" description="Disordered" evidence="7">
    <location>
        <begin position="1"/>
        <end position="45"/>
    </location>
</feature>
<dbReference type="Proteomes" id="UP000032304">
    <property type="component" value="Chromosome 3"/>
</dbReference>
<dbReference type="EMBL" id="CM001742">
    <property type="protein sequence ID" value="KJB19263.1"/>
    <property type="molecule type" value="Genomic_DNA"/>
</dbReference>
<keyword evidence="6" id="KW-0472">Membrane</keyword>
<evidence type="ECO:0000256" key="3">
    <source>
        <dbReference type="ARBA" id="ARBA00022989"/>
    </source>
</evidence>
<dbReference type="eggNOG" id="ENOG502QT7E">
    <property type="taxonomic scope" value="Eukaryota"/>
</dbReference>
<evidence type="ECO:0000256" key="7">
    <source>
        <dbReference type="SAM" id="MobiDB-lite"/>
    </source>
</evidence>
<evidence type="ECO:0000313" key="8">
    <source>
        <dbReference type="EMBL" id="KJB19263.1"/>
    </source>
</evidence>
<dbReference type="OMA" id="YSRQSHY"/>
<keyword evidence="2" id="KW-0812">Transmembrane</keyword>
<organism evidence="8 9">
    <name type="scientific">Gossypium raimondii</name>
    <name type="common">Peruvian cotton</name>
    <name type="synonym">Gossypium klotzschianum subsp. raimondii</name>
    <dbReference type="NCBI Taxonomy" id="29730"/>
    <lineage>
        <taxon>Eukaryota</taxon>
        <taxon>Viridiplantae</taxon>
        <taxon>Streptophyta</taxon>
        <taxon>Embryophyta</taxon>
        <taxon>Tracheophyta</taxon>
        <taxon>Spermatophyta</taxon>
        <taxon>Magnoliopsida</taxon>
        <taxon>eudicotyledons</taxon>
        <taxon>Gunneridae</taxon>
        <taxon>Pentapetalae</taxon>
        <taxon>rosids</taxon>
        <taxon>malvids</taxon>
        <taxon>Malvales</taxon>
        <taxon>Malvaceae</taxon>
        <taxon>Malvoideae</taxon>
        <taxon>Gossypium</taxon>
    </lineage>
</organism>
<keyword evidence="5" id="KW-0175">Coiled coil</keyword>
<evidence type="ECO:0000256" key="2">
    <source>
        <dbReference type="ARBA" id="ARBA00022692"/>
    </source>
</evidence>
<keyword evidence="9" id="KW-1185">Reference proteome</keyword>
<dbReference type="AlphaFoldDB" id="A0A0D2NYM7"/>
<dbReference type="Gramene" id="KJB19263">
    <property type="protein sequence ID" value="KJB19263"/>
    <property type="gene ID" value="B456_003G091600"/>
</dbReference>
<gene>
    <name evidence="8" type="ORF">B456_003G091600</name>
</gene>
<evidence type="ECO:0000256" key="1">
    <source>
        <dbReference type="ARBA" id="ARBA00004194"/>
    </source>
</evidence>
<keyword evidence="3" id="KW-1133">Transmembrane helix</keyword>
<dbReference type="GO" id="GO:0031985">
    <property type="term" value="C:Golgi cisterna"/>
    <property type="evidence" value="ECO:0007669"/>
    <property type="project" value="TreeGrafter"/>
</dbReference>
<comment type="subcellular location">
    <subcellularLocation>
        <location evidence="1">Golgi apparatus membrane</location>
        <topology evidence="1">Single-pass membrane protein</topology>
    </subcellularLocation>
</comment>
<feature type="compositionally biased region" description="Basic and acidic residues" evidence="7">
    <location>
        <begin position="27"/>
        <end position="41"/>
    </location>
</feature>
<proteinExistence type="predicted"/>
<evidence type="ECO:0000256" key="6">
    <source>
        <dbReference type="ARBA" id="ARBA00023136"/>
    </source>
</evidence>
<dbReference type="GO" id="GO:0000139">
    <property type="term" value="C:Golgi membrane"/>
    <property type="evidence" value="ECO:0007669"/>
    <property type="project" value="UniProtKB-SubCell"/>
</dbReference>
<dbReference type="GO" id="GO:0007030">
    <property type="term" value="P:Golgi organization"/>
    <property type="evidence" value="ECO:0007669"/>
    <property type="project" value="InterPro"/>
</dbReference>
<reference evidence="8 9" key="1">
    <citation type="journal article" date="2012" name="Nature">
        <title>Repeated polyploidization of Gossypium genomes and the evolution of spinnable cotton fibres.</title>
        <authorList>
            <person name="Paterson A.H."/>
            <person name="Wendel J.F."/>
            <person name="Gundlach H."/>
            <person name="Guo H."/>
            <person name="Jenkins J."/>
            <person name="Jin D."/>
            <person name="Llewellyn D."/>
            <person name="Showmaker K.C."/>
            <person name="Shu S."/>
            <person name="Udall J."/>
            <person name="Yoo M.J."/>
            <person name="Byers R."/>
            <person name="Chen W."/>
            <person name="Doron-Faigenboim A."/>
            <person name="Duke M.V."/>
            <person name="Gong L."/>
            <person name="Grimwood J."/>
            <person name="Grover C."/>
            <person name="Grupp K."/>
            <person name="Hu G."/>
            <person name="Lee T.H."/>
            <person name="Li J."/>
            <person name="Lin L."/>
            <person name="Liu T."/>
            <person name="Marler B.S."/>
            <person name="Page J.T."/>
            <person name="Roberts A.W."/>
            <person name="Romanel E."/>
            <person name="Sanders W.S."/>
            <person name="Szadkowski E."/>
            <person name="Tan X."/>
            <person name="Tang H."/>
            <person name="Xu C."/>
            <person name="Wang J."/>
            <person name="Wang Z."/>
            <person name="Zhang D."/>
            <person name="Zhang L."/>
            <person name="Ashrafi H."/>
            <person name="Bedon F."/>
            <person name="Bowers J.E."/>
            <person name="Brubaker C.L."/>
            <person name="Chee P.W."/>
            <person name="Das S."/>
            <person name="Gingle A.R."/>
            <person name="Haigler C.H."/>
            <person name="Harker D."/>
            <person name="Hoffmann L.V."/>
            <person name="Hovav R."/>
            <person name="Jones D.C."/>
            <person name="Lemke C."/>
            <person name="Mansoor S."/>
            <person name="ur Rahman M."/>
            <person name="Rainville L.N."/>
            <person name="Rambani A."/>
            <person name="Reddy U.K."/>
            <person name="Rong J.K."/>
            <person name="Saranga Y."/>
            <person name="Scheffler B.E."/>
            <person name="Scheffler J.A."/>
            <person name="Stelly D.M."/>
            <person name="Triplett B.A."/>
            <person name="Van Deynze A."/>
            <person name="Vaslin M.F."/>
            <person name="Waghmare V.N."/>
            <person name="Walford S.A."/>
            <person name="Wright R.J."/>
            <person name="Zaki E.A."/>
            <person name="Zhang T."/>
            <person name="Dennis E.S."/>
            <person name="Mayer K.F."/>
            <person name="Peterson D.G."/>
            <person name="Rokhsar D.S."/>
            <person name="Wang X."/>
            <person name="Schmutz J."/>
        </authorList>
    </citation>
    <scope>NUCLEOTIDE SEQUENCE [LARGE SCALE GENOMIC DNA]</scope>
</reference>
<evidence type="ECO:0000256" key="5">
    <source>
        <dbReference type="ARBA" id="ARBA00023054"/>
    </source>
</evidence>
<feature type="compositionally biased region" description="Basic residues" evidence="7">
    <location>
        <begin position="1"/>
        <end position="10"/>
    </location>
</feature>
<dbReference type="PANTHER" id="PTHR13815:SF7">
    <property type="entry name" value="GOLGIN SUBFAMILY A MEMBER 5"/>
    <property type="match status" value="1"/>
</dbReference>
<dbReference type="PANTHER" id="PTHR13815">
    <property type="entry name" value="GOLGIN-84"/>
    <property type="match status" value="1"/>
</dbReference>
<dbReference type="InterPro" id="IPR019177">
    <property type="entry name" value="Golgin_subfamily_A_member_5"/>
</dbReference>
<evidence type="ECO:0000313" key="9">
    <source>
        <dbReference type="Proteomes" id="UP000032304"/>
    </source>
</evidence>
<dbReference type="GO" id="GO:0000301">
    <property type="term" value="P:retrograde transport, vesicle recycling within Golgi"/>
    <property type="evidence" value="ECO:0007669"/>
    <property type="project" value="TreeGrafter"/>
</dbReference>
<accession>A0A0D2NYM7</accession>